<proteinExistence type="predicted"/>
<dbReference type="STRING" id="1888891.DSOL_5385"/>
<sequence>MKTDRGAHDSSIVYSIVQTALANDLKIYEYLVYLLKQMPNTDFNQSPELIEKFVPWSKELPANCYKTKK</sequence>
<dbReference type="EMBL" id="MLBF01000144">
    <property type="protein sequence ID" value="OLN24977.1"/>
    <property type="molecule type" value="Genomic_DNA"/>
</dbReference>
<reference evidence="1 2" key="1">
    <citation type="submission" date="2016-09" db="EMBL/GenBank/DDBJ databases">
        <title>Complete genome of Desulfosporosinus sp. OL.</title>
        <authorList>
            <person name="Mardanov A."/>
            <person name="Beletsky A."/>
            <person name="Panova A."/>
            <person name="Karnachuk O."/>
            <person name="Ravin N."/>
        </authorList>
    </citation>
    <scope>NUCLEOTIDE SEQUENCE [LARGE SCALE GENOMIC DNA]</scope>
    <source>
        <strain evidence="1 2">OL</strain>
    </source>
</reference>
<evidence type="ECO:0000313" key="1">
    <source>
        <dbReference type="EMBL" id="OLN24977.1"/>
    </source>
</evidence>
<dbReference type="OrthoDB" id="9760067at2"/>
<comment type="caution">
    <text evidence="1">The sequence shown here is derived from an EMBL/GenBank/DDBJ whole genome shotgun (WGS) entry which is preliminary data.</text>
</comment>
<protein>
    <submittedName>
        <fullName evidence="1">Mobile element protein</fullName>
    </submittedName>
</protein>
<name>A0A1Q8QCB5_9FIRM</name>
<evidence type="ECO:0000313" key="2">
    <source>
        <dbReference type="Proteomes" id="UP000186102"/>
    </source>
</evidence>
<accession>A0A1Q8QCB5</accession>
<dbReference type="Proteomes" id="UP000186102">
    <property type="component" value="Unassembled WGS sequence"/>
</dbReference>
<gene>
    <name evidence="1" type="ORF">DSOL_5385</name>
</gene>
<organism evidence="1 2">
    <name type="scientific">Desulfosporosinus metallidurans</name>
    <dbReference type="NCBI Taxonomy" id="1888891"/>
    <lineage>
        <taxon>Bacteria</taxon>
        <taxon>Bacillati</taxon>
        <taxon>Bacillota</taxon>
        <taxon>Clostridia</taxon>
        <taxon>Eubacteriales</taxon>
        <taxon>Desulfitobacteriaceae</taxon>
        <taxon>Desulfosporosinus</taxon>
    </lineage>
</organism>
<dbReference type="AlphaFoldDB" id="A0A1Q8QCB5"/>
<keyword evidence="2" id="KW-1185">Reference proteome</keyword>